<keyword evidence="6 10" id="KW-1133">Transmembrane helix</keyword>
<dbReference type="EMBL" id="JADBEO010000042">
    <property type="protein sequence ID" value="MDR4308166.1"/>
    <property type="molecule type" value="Genomic_DNA"/>
</dbReference>
<dbReference type="Gene3D" id="3.30.465.10">
    <property type="match status" value="1"/>
</dbReference>
<dbReference type="InterPro" id="IPR002550">
    <property type="entry name" value="CNNM"/>
</dbReference>
<evidence type="ECO:0000256" key="11">
    <source>
        <dbReference type="SAM" id="Phobius"/>
    </source>
</evidence>
<sequence>MPIFDIAVVLGLVLLNGFFALSELAIVSARKPRLRMMADGGDKGAERAIRLADDPSSFLSSVQIGITLIAILTGVVGESSLADPLAEFLRSSTSLNTYAGPVASGVVVFGIGYLSLILGELVPKRVALANPEPIASAVSGPLVFVAALGRPFVVILNLSSALILKLLRVKEQDGSNVTEEEVRSVIAEGVAAGSIEPVEKRMIEGVLGLADRPVRSIMTPRREVFWVDATDDLETIKTELAESPFSRIVVGKEGSVDDPVGILHKKDVLAKLLAGGTFDVATEVRDPLYVPEGASALSLLELFKSQPSSTAFVVDEFGGFEGIVTSHDVLGAIAGALPEEHETADDQDIRRREDGSYMVDGRASLDAVTDTFAFRIPESAQGEFHTAAGLVIAELGRIPNEGDTIDVGGWVVEVIDMDGPRVDKLMFRARAASPGEAGSAPAGAGA</sequence>
<dbReference type="InterPro" id="IPR044751">
    <property type="entry name" value="Ion_transp-like_CBS"/>
</dbReference>
<dbReference type="SUPFAM" id="SSF56176">
    <property type="entry name" value="FAD-binding/transporter-associated domain-like"/>
    <property type="match status" value="1"/>
</dbReference>
<accession>A0ABU1DJB1</accession>
<feature type="domain" description="CNNM transmembrane" evidence="13">
    <location>
        <begin position="1"/>
        <end position="202"/>
    </location>
</feature>
<evidence type="ECO:0000256" key="9">
    <source>
        <dbReference type="PROSITE-ProRule" id="PRU00703"/>
    </source>
</evidence>
<keyword evidence="4 10" id="KW-0812">Transmembrane</keyword>
<evidence type="ECO:0000256" key="7">
    <source>
        <dbReference type="ARBA" id="ARBA00023122"/>
    </source>
</evidence>
<proteinExistence type="inferred from homology"/>
<comment type="subcellular location">
    <subcellularLocation>
        <location evidence="1">Cell membrane</location>
        <topology evidence="1">Multi-pass membrane protein</topology>
    </subcellularLocation>
</comment>
<dbReference type="Pfam" id="PF01595">
    <property type="entry name" value="CNNM"/>
    <property type="match status" value="1"/>
</dbReference>
<evidence type="ECO:0000256" key="3">
    <source>
        <dbReference type="ARBA" id="ARBA00022475"/>
    </source>
</evidence>
<organism evidence="14 15">
    <name type="scientific">Chelatococcus sambhunathii</name>
    <dbReference type="NCBI Taxonomy" id="363953"/>
    <lineage>
        <taxon>Bacteria</taxon>
        <taxon>Pseudomonadati</taxon>
        <taxon>Pseudomonadota</taxon>
        <taxon>Alphaproteobacteria</taxon>
        <taxon>Hyphomicrobiales</taxon>
        <taxon>Chelatococcaceae</taxon>
        <taxon>Chelatococcus</taxon>
    </lineage>
</organism>
<keyword evidence="15" id="KW-1185">Reference proteome</keyword>
<gene>
    <name evidence="14" type="ORF">IHQ68_16220</name>
</gene>
<keyword evidence="7 9" id="KW-0129">CBS domain</keyword>
<dbReference type="RefSeq" id="WP_309393681.1">
    <property type="nucleotide sequence ID" value="NZ_JADBEO010000042.1"/>
</dbReference>
<dbReference type="Pfam" id="PF00571">
    <property type="entry name" value="CBS"/>
    <property type="match status" value="2"/>
</dbReference>
<evidence type="ECO:0000259" key="13">
    <source>
        <dbReference type="PROSITE" id="PS51846"/>
    </source>
</evidence>
<evidence type="ECO:0000259" key="12">
    <source>
        <dbReference type="PROSITE" id="PS51371"/>
    </source>
</evidence>
<feature type="transmembrane region" description="Helical" evidence="11">
    <location>
        <begin position="97"/>
        <end position="122"/>
    </location>
</feature>
<dbReference type="CDD" id="cd04590">
    <property type="entry name" value="CBS_pair_CorC_HlyC_assoc"/>
    <property type="match status" value="1"/>
</dbReference>
<dbReference type="SMART" id="SM00116">
    <property type="entry name" value="CBS"/>
    <property type="match status" value="2"/>
</dbReference>
<dbReference type="SMART" id="SM01091">
    <property type="entry name" value="CorC_HlyC"/>
    <property type="match status" value="1"/>
</dbReference>
<dbReference type="Gene3D" id="3.10.580.10">
    <property type="entry name" value="CBS-domain"/>
    <property type="match status" value="1"/>
</dbReference>
<evidence type="ECO:0000256" key="10">
    <source>
        <dbReference type="PROSITE-ProRule" id="PRU01193"/>
    </source>
</evidence>
<dbReference type="InterPro" id="IPR000644">
    <property type="entry name" value="CBS_dom"/>
</dbReference>
<feature type="domain" description="CBS" evidence="12">
    <location>
        <begin position="218"/>
        <end position="280"/>
    </location>
</feature>
<evidence type="ECO:0000313" key="15">
    <source>
        <dbReference type="Proteomes" id="UP001181622"/>
    </source>
</evidence>
<evidence type="ECO:0000256" key="8">
    <source>
        <dbReference type="ARBA" id="ARBA00023136"/>
    </source>
</evidence>
<feature type="transmembrane region" description="Helical" evidence="11">
    <location>
        <begin position="134"/>
        <end position="158"/>
    </location>
</feature>
<evidence type="ECO:0000256" key="6">
    <source>
        <dbReference type="ARBA" id="ARBA00022989"/>
    </source>
</evidence>
<dbReference type="InterPro" id="IPR016169">
    <property type="entry name" value="FAD-bd_PCMH_sub2"/>
</dbReference>
<protein>
    <submittedName>
        <fullName evidence="14">HlyC/CorC family transporter</fullName>
    </submittedName>
</protein>
<name>A0ABU1DJB1_9HYPH</name>
<dbReference type="Pfam" id="PF03471">
    <property type="entry name" value="CorC_HlyC"/>
    <property type="match status" value="1"/>
</dbReference>
<feature type="transmembrane region" description="Helical" evidence="11">
    <location>
        <begin position="6"/>
        <end position="27"/>
    </location>
</feature>
<dbReference type="InterPro" id="IPR046342">
    <property type="entry name" value="CBS_dom_sf"/>
</dbReference>
<dbReference type="InterPro" id="IPR051676">
    <property type="entry name" value="UPF0053_domain"/>
</dbReference>
<evidence type="ECO:0000256" key="2">
    <source>
        <dbReference type="ARBA" id="ARBA00006446"/>
    </source>
</evidence>
<dbReference type="InterPro" id="IPR005170">
    <property type="entry name" value="Transptr-assoc_dom"/>
</dbReference>
<keyword evidence="3" id="KW-1003">Cell membrane</keyword>
<dbReference type="PANTHER" id="PTHR43099:SF5">
    <property type="entry name" value="HLYC_CORC FAMILY TRANSPORTER"/>
    <property type="match status" value="1"/>
</dbReference>
<dbReference type="SUPFAM" id="SSF54631">
    <property type="entry name" value="CBS-domain pair"/>
    <property type="match status" value="1"/>
</dbReference>
<evidence type="ECO:0000256" key="5">
    <source>
        <dbReference type="ARBA" id="ARBA00022737"/>
    </source>
</evidence>
<dbReference type="PANTHER" id="PTHR43099">
    <property type="entry name" value="UPF0053 PROTEIN YRKA"/>
    <property type="match status" value="1"/>
</dbReference>
<dbReference type="PROSITE" id="PS51846">
    <property type="entry name" value="CNNM"/>
    <property type="match status" value="1"/>
</dbReference>
<comment type="similarity">
    <text evidence="2">Belongs to the UPF0053 family. Hemolysin C subfamily.</text>
</comment>
<reference evidence="14" key="1">
    <citation type="submission" date="2020-10" db="EMBL/GenBank/DDBJ databases">
        <authorList>
            <person name="Abbas A."/>
            <person name="Razzaq R."/>
            <person name="Waqas M."/>
            <person name="Abbas N."/>
            <person name="Nielsen T.K."/>
            <person name="Hansen L.H."/>
            <person name="Hussain S."/>
            <person name="Shahid M."/>
        </authorList>
    </citation>
    <scope>NUCLEOTIDE SEQUENCE</scope>
    <source>
        <strain evidence="14">S14</strain>
    </source>
</reference>
<evidence type="ECO:0000256" key="4">
    <source>
        <dbReference type="ARBA" id="ARBA00022692"/>
    </source>
</evidence>
<feature type="domain" description="CBS" evidence="12">
    <location>
        <begin position="281"/>
        <end position="343"/>
    </location>
</feature>
<comment type="caution">
    <text evidence="14">The sequence shown here is derived from an EMBL/GenBank/DDBJ whole genome shotgun (WGS) entry which is preliminary data.</text>
</comment>
<keyword evidence="5" id="KW-0677">Repeat</keyword>
<keyword evidence="8 10" id="KW-0472">Membrane</keyword>
<evidence type="ECO:0000313" key="14">
    <source>
        <dbReference type="EMBL" id="MDR4308166.1"/>
    </source>
</evidence>
<feature type="transmembrane region" description="Helical" evidence="11">
    <location>
        <begin position="57"/>
        <end position="77"/>
    </location>
</feature>
<dbReference type="InterPro" id="IPR036318">
    <property type="entry name" value="FAD-bd_PCMH-like_sf"/>
</dbReference>
<dbReference type="Proteomes" id="UP001181622">
    <property type="component" value="Unassembled WGS sequence"/>
</dbReference>
<evidence type="ECO:0000256" key="1">
    <source>
        <dbReference type="ARBA" id="ARBA00004651"/>
    </source>
</evidence>
<dbReference type="PROSITE" id="PS51371">
    <property type="entry name" value="CBS"/>
    <property type="match status" value="2"/>
</dbReference>